<dbReference type="HOGENOM" id="CLU_3396154_0_0_9"/>
<dbReference type="KEGG" id="dai:Desaci_3324"/>
<proteinExistence type="predicted"/>
<protein>
    <submittedName>
        <fullName evidence="1">Uncharacterized protein</fullName>
    </submittedName>
</protein>
<name>I4D8U6_DESAJ</name>
<accession>I4D8U6</accession>
<gene>
    <name evidence="1" type="ordered locus">Desaci_3324</name>
</gene>
<evidence type="ECO:0000313" key="2">
    <source>
        <dbReference type="Proteomes" id="UP000002892"/>
    </source>
</evidence>
<sequence>MDIKEIDFNSRDEANNCLKELLSEDAFNYQL</sequence>
<reference evidence="1 2" key="1">
    <citation type="journal article" date="2012" name="J. Bacteriol.">
        <title>Complete genome sequences of Desulfosporosinus orientis DSM765T, Desulfosporosinus youngiae DSM17734T, Desulfosporosinus meridiei DSM13257T, and Desulfosporosinus acidiphilus DSM22704T.</title>
        <authorList>
            <person name="Pester M."/>
            <person name="Brambilla E."/>
            <person name="Alazard D."/>
            <person name="Rattei T."/>
            <person name="Weinmaier T."/>
            <person name="Han J."/>
            <person name="Lucas S."/>
            <person name="Lapidus A."/>
            <person name="Cheng J.F."/>
            <person name="Goodwin L."/>
            <person name="Pitluck S."/>
            <person name="Peters L."/>
            <person name="Ovchinnikova G."/>
            <person name="Teshima H."/>
            <person name="Detter J.C."/>
            <person name="Han C.S."/>
            <person name="Tapia R."/>
            <person name="Land M.L."/>
            <person name="Hauser L."/>
            <person name="Kyrpides N.C."/>
            <person name="Ivanova N.N."/>
            <person name="Pagani I."/>
            <person name="Huntmann M."/>
            <person name="Wei C.L."/>
            <person name="Davenport K.W."/>
            <person name="Daligault H."/>
            <person name="Chain P.S."/>
            <person name="Chen A."/>
            <person name="Mavromatis K."/>
            <person name="Markowitz V."/>
            <person name="Szeto E."/>
            <person name="Mikhailova N."/>
            <person name="Pati A."/>
            <person name="Wagner M."/>
            <person name="Woyke T."/>
            <person name="Ollivier B."/>
            <person name="Klenk H.P."/>
            <person name="Spring S."/>
            <person name="Loy A."/>
        </authorList>
    </citation>
    <scope>NUCLEOTIDE SEQUENCE [LARGE SCALE GENOMIC DNA]</scope>
    <source>
        <strain evidence="2">DSM 22704 / JCM 16185 / SJ4</strain>
    </source>
</reference>
<dbReference type="EMBL" id="CP003639">
    <property type="protein sequence ID" value="AFM42220.1"/>
    <property type="molecule type" value="Genomic_DNA"/>
</dbReference>
<keyword evidence="2" id="KW-1185">Reference proteome</keyword>
<dbReference type="STRING" id="646529.Desaci_3324"/>
<evidence type="ECO:0000313" key="1">
    <source>
        <dbReference type="EMBL" id="AFM42220.1"/>
    </source>
</evidence>
<dbReference type="AlphaFoldDB" id="I4D8U6"/>
<dbReference type="Proteomes" id="UP000002892">
    <property type="component" value="Chromosome"/>
</dbReference>
<organism evidence="1 2">
    <name type="scientific">Desulfosporosinus acidiphilus (strain DSM 22704 / JCM 16185 / SJ4)</name>
    <dbReference type="NCBI Taxonomy" id="646529"/>
    <lineage>
        <taxon>Bacteria</taxon>
        <taxon>Bacillati</taxon>
        <taxon>Bacillota</taxon>
        <taxon>Clostridia</taxon>
        <taxon>Eubacteriales</taxon>
        <taxon>Desulfitobacteriaceae</taxon>
        <taxon>Desulfosporosinus</taxon>
    </lineage>
</organism>